<organism evidence="2 3">
    <name type="scientific">Hoeflea alexandrii</name>
    <dbReference type="NCBI Taxonomy" id="288436"/>
    <lineage>
        <taxon>Bacteria</taxon>
        <taxon>Pseudomonadati</taxon>
        <taxon>Pseudomonadota</taxon>
        <taxon>Alphaproteobacteria</taxon>
        <taxon>Hyphomicrobiales</taxon>
        <taxon>Rhizobiaceae</taxon>
        <taxon>Hoeflea</taxon>
    </lineage>
</organism>
<dbReference type="EMBL" id="JAAAML010000001">
    <property type="protein sequence ID" value="MCO6407166.1"/>
    <property type="molecule type" value="Genomic_DNA"/>
</dbReference>
<dbReference type="Pfam" id="PF04402">
    <property type="entry name" value="SIMPL"/>
    <property type="match status" value="1"/>
</dbReference>
<feature type="chain" id="PRO_5046034641" evidence="1">
    <location>
        <begin position="31"/>
        <end position="251"/>
    </location>
</feature>
<sequence>MTSSFHARRRMAVAGALSALMLTAAPAAFADDVRAPQPGVISVSGEGVAAVAPDMAVISLTVLREAETAREALDANNAAMSDVLAAMKAEGIAERDLQTGGFSIQPRWVYPENRDGETREPRIVGYTVNNTLTVRIRDLSRLGAILDTSVSLGVNQGGNIIFTNDDKDKIREAARLDAVANARAKAQAMTGALGVGLGRITQISENSGSAPPMPMVRAEMAMMSKAADEVPVASGENEYRVTVNVTWEIAQ</sequence>
<evidence type="ECO:0000256" key="1">
    <source>
        <dbReference type="SAM" id="SignalP"/>
    </source>
</evidence>
<dbReference type="InterPro" id="IPR007497">
    <property type="entry name" value="SIMPL/DUF541"/>
</dbReference>
<reference evidence="2 3" key="1">
    <citation type="submission" date="2020-01" db="EMBL/GenBank/DDBJ databases">
        <title>Genomes of bacteria type strains.</title>
        <authorList>
            <person name="Chen J."/>
            <person name="Zhu S."/>
            <person name="Yang J."/>
        </authorList>
    </citation>
    <scope>NUCLEOTIDE SEQUENCE [LARGE SCALE GENOMIC DNA]</scope>
    <source>
        <strain evidence="2 3">DSM 16655</strain>
    </source>
</reference>
<name>A0ABT1CP48_9HYPH</name>
<gene>
    <name evidence="2" type="ORF">GTW23_03175</name>
</gene>
<evidence type="ECO:0000313" key="3">
    <source>
        <dbReference type="Proteomes" id="UP001320715"/>
    </source>
</evidence>
<dbReference type="Gene3D" id="3.30.70.2970">
    <property type="entry name" value="Protein of unknown function (DUF541), domain 2"/>
    <property type="match status" value="1"/>
</dbReference>
<dbReference type="InterPro" id="IPR052022">
    <property type="entry name" value="26kDa_periplasmic_antigen"/>
</dbReference>
<dbReference type="PANTHER" id="PTHR34387:SF1">
    <property type="entry name" value="PERIPLASMIC IMMUNOGENIC PROTEIN"/>
    <property type="match status" value="1"/>
</dbReference>
<dbReference type="RefSeq" id="WP_252914586.1">
    <property type="nucleotide sequence ID" value="NZ_JAAAML010000001.1"/>
</dbReference>
<proteinExistence type="predicted"/>
<comment type="caution">
    <text evidence="2">The sequence shown here is derived from an EMBL/GenBank/DDBJ whole genome shotgun (WGS) entry which is preliminary data.</text>
</comment>
<feature type="signal peptide" evidence="1">
    <location>
        <begin position="1"/>
        <end position="30"/>
    </location>
</feature>
<keyword evidence="1" id="KW-0732">Signal</keyword>
<accession>A0ABT1CP48</accession>
<dbReference type="Proteomes" id="UP001320715">
    <property type="component" value="Unassembled WGS sequence"/>
</dbReference>
<keyword evidence="3" id="KW-1185">Reference proteome</keyword>
<dbReference type="Gene3D" id="3.30.110.170">
    <property type="entry name" value="Protein of unknown function (DUF541), domain 1"/>
    <property type="match status" value="1"/>
</dbReference>
<dbReference type="PANTHER" id="PTHR34387">
    <property type="entry name" value="SLR1258 PROTEIN"/>
    <property type="match status" value="1"/>
</dbReference>
<evidence type="ECO:0000313" key="2">
    <source>
        <dbReference type="EMBL" id="MCO6407166.1"/>
    </source>
</evidence>
<protein>
    <submittedName>
        <fullName evidence="2">DUF541 domain-containing protein</fullName>
    </submittedName>
</protein>